<keyword evidence="1" id="KW-0472">Membrane</keyword>
<reference evidence="2 3" key="1">
    <citation type="submission" date="2012-12" db="EMBL/GenBank/DDBJ databases">
        <title>Genome assembly of Fulvivirga imtechensis AK7.</title>
        <authorList>
            <person name="Nupur N."/>
            <person name="Khatri I."/>
            <person name="Kumar R."/>
            <person name="Subramanian S."/>
            <person name="Pinnaka A."/>
        </authorList>
    </citation>
    <scope>NUCLEOTIDE SEQUENCE [LARGE SCALE GENOMIC DNA]</scope>
    <source>
        <strain evidence="2 3">AK7</strain>
    </source>
</reference>
<proteinExistence type="predicted"/>
<protein>
    <submittedName>
        <fullName evidence="2">Uncharacterized protein</fullName>
    </submittedName>
</protein>
<evidence type="ECO:0000256" key="1">
    <source>
        <dbReference type="SAM" id="Phobius"/>
    </source>
</evidence>
<accession>L8JTY7</accession>
<name>L8JTY7_9BACT</name>
<comment type="caution">
    <text evidence="2">The sequence shown here is derived from an EMBL/GenBank/DDBJ whole genome shotgun (WGS) entry which is preliminary data.</text>
</comment>
<gene>
    <name evidence="2" type="ORF">C900_02303</name>
</gene>
<dbReference type="STRING" id="1237149.C900_02303"/>
<dbReference type="EMBL" id="AMZN01000033">
    <property type="protein sequence ID" value="ELR71718.1"/>
    <property type="molecule type" value="Genomic_DNA"/>
</dbReference>
<feature type="transmembrane region" description="Helical" evidence="1">
    <location>
        <begin position="12"/>
        <end position="29"/>
    </location>
</feature>
<sequence length="219" mass="25240">MTIAILKLLGKYYWILLLIIIALLFYSRQSQKRLAEDYRQMADLQEIEVMQWKDKAGKNRARAEMAEIKAENAKHVLNEDLKRMLKEEVGNIKRNLIGYSSINASTEGEIHASGRDTLVVLNNQAQPVKATRYSYSSKHLDFQALTLPGVDSLIADYRVYHNFEIFYYYKRPGRPPFNVLRRKQAVAEIKFDNPGTQADSVYSIVLERKKGLLKAVLGR</sequence>
<organism evidence="2 3">
    <name type="scientific">Fulvivirga imtechensis AK7</name>
    <dbReference type="NCBI Taxonomy" id="1237149"/>
    <lineage>
        <taxon>Bacteria</taxon>
        <taxon>Pseudomonadati</taxon>
        <taxon>Bacteroidota</taxon>
        <taxon>Cytophagia</taxon>
        <taxon>Cytophagales</taxon>
        <taxon>Fulvivirgaceae</taxon>
        <taxon>Fulvivirga</taxon>
    </lineage>
</organism>
<dbReference type="AlphaFoldDB" id="L8JTY7"/>
<dbReference type="OrthoDB" id="1162497at2"/>
<evidence type="ECO:0000313" key="2">
    <source>
        <dbReference type="EMBL" id="ELR71718.1"/>
    </source>
</evidence>
<evidence type="ECO:0000313" key="3">
    <source>
        <dbReference type="Proteomes" id="UP000011135"/>
    </source>
</evidence>
<dbReference type="RefSeq" id="WP_009579698.1">
    <property type="nucleotide sequence ID" value="NZ_AMZN01000033.1"/>
</dbReference>
<dbReference type="Proteomes" id="UP000011135">
    <property type="component" value="Unassembled WGS sequence"/>
</dbReference>
<keyword evidence="1" id="KW-1133">Transmembrane helix</keyword>
<keyword evidence="3" id="KW-1185">Reference proteome</keyword>
<keyword evidence="1" id="KW-0812">Transmembrane</keyword>